<gene>
    <name evidence="2" type="ORF">THRCLA_07637</name>
</gene>
<evidence type="ECO:0000313" key="2">
    <source>
        <dbReference type="EMBL" id="OQR95702.1"/>
    </source>
</evidence>
<feature type="compositionally biased region" description="Polar residues" evidence="1">
    <location>
        <begin position="252"/>
        <end position="261"/>
    </location>
</feature>
<feature type="compositionally biased region" description="Polar residues" evidence="1">
    <location>
        <begin position="34"/>
        <end position="46"/>
    </location>
</feature>
<feature type="region of interest" description="Disordered" evidence="1">
    <location>
        <begin position="238"/>
        <end position="261"/>
    </location>
</feature>
<feature type="region of interest" description="Disordered" evidence="1">
    <location>
        <begin position="210"/>
        <end position="229"/>
    </location>
</feature>
<feature type="compositionally biased region" description="Basic and acidic residues" evidence="1">
    <location>
        <begin position="238"/>
        <end position="251"/>
    </location>
</feature>
<protein>
    <submittedName>
        <fullName evidence="2">Uncharacterized protein</fullName>
    </submittedName>
</protein>
<sequence length="261" mass="29336">MSSSLSSNSQSLSNCEISPLSTSSSLPFSGNLSDESNGLYQRKSPTVPLNLQRGEIMSYAISNESDTEYQPKFATNITSYARKAAALEEITARNQVSLFDGTEADRQRKTVPFRKPQEEFYHRDTLENERYQNNWNSIQSVKSPSQNTNTSVFSRKIDDFGHDTSSLANLVKPITKPRFTPKFSNRDAHTNKTVQAKIAIKDEIPRYEKLENSSNSTPVLSQLSTKSYQTQAVDVNRETTQRTVPDNEEKSQILTPVASSY</sequence>
<evidence type="ECO:0000256" key="1">
    <source>
        <dbReference type="SAM" id="MobiDB-lite"/>
    </source>
</evidence>
<accession>A0A1V9ZCN2</accession>
<feature type="region of interest" description="Disordered" evidence="1">
    <location>
        <begin position="1"/>
        <end position="46"/>
    </location>
</feature>
<reference evidence="2 3" key="1">
    <citation type="journal article" date="2014" name="Genome Biol. Evol.">
        <title>The secreted proteins of Achlya hypogyna and Thraustotheca clavata identify the ancestral oomycete secretome and reveal gene acquisitions by horizontal gene transfer.</title>
        <authorList>
            <person name="Misner I."/>
            <person name="Blouin N."/>
            <person name="Leonard G."/>
            <person name="Richards T.A."/>
            <person name="Lane C.E."/>
        </authorList>
    </citation>
    <scope>NUCLEOTIDE SEQUENCE [LARGE SCALE GENOMIC DNA]</scope>
    <source>
        <strain evidence="2 3">ATCC 34112</strain>
    </source>
</reference>
<feature type="compositionally biased region" description="Polar residues" evidence="1">
    <location>
        <begin position="212"/>
        <end position="229"/>
    </location>
</feature>
<dbReference type="AlphaFoldDB" id="A0A1V9ZCN2"/>
<evidence type="ECO:0000313" key="3">
    <source>
        <dbReference type="Proteomes" id="UP000243217"/>
    </source>
</evidence>
<comment type="caution">
    <text evidence="2">The sequence shown here is derived from an EMBL/GenBank/DDBJ whole genome shotgun (WGS) entry which is preliminary data.</text>
</comment>
<dbReference type="EMBL" id="JNBS01002055">
    <property type="protein sequence ID" value="OQR95702.1"/>
    <property type="molecule type" value="Genomic_DNA"/>
</dbReference>
<organism evidence="2 3">
    <name type="scientific">Thraustotheca clavata</name>
    <dbReference type="NCBI Taxonomy" id="74557"/>
    <lineage>
        <taxon>Eukaryota</taxon>
        <taxon>Sar</taxon>
        <taxon>Stramenopiles</taxon>
        <taxon>Oomycota</taxon>
        <taxon>Saprolegniomycetes</taxon>
        <taxon>Saprolegniales</taxon>
        <taxon>Achlyaceae</taxon>
        <taxon>Thraustotheca</taxon>
    </lineage>
</organism>
<name>A0A1V9ZCN2_9STRA</name>
<dbReference type="Proteomes" id="UP000243217">
    <property type="component" value="Unassembled WGS sequence"/>
</dbReference>
<keyword evidence="3" id="KW-1185">Reference proteome</keyword>
<feature type="compositionally biased region" description="Low complexity" evidence="1">
    <location>
        <begin position="1"/>
        <end position="33"/>
    </location>
</feature>
<proteinExistence type="predicted"/>